<dbReference type="Gene3D" id="1.20.1270.340">
    <property type="match status" value="1"/>
</dbReference>
<reference evidence="1 2" key="1">
    <citation type="submission" date="2014-11" db="EMBL/GenBank/DDBJ databases">
        <title>Draft Genome Sequence of Vibrio piscirenalis strains CECT 8603T and CECT 8604, two marine Gammaproteobacterium isolated from cultured gilthead sea bream (Sparus aurata).</title>
        <authorList>
            <person name="Arahal D.R."/>
            <person name="Rodrigo-Torres L."/>
            <person name="Lucena T."/>
            <person name="Pujalte M.J."/>
        </authorList>
    </citation>
    <scope>NUCLEOTIDE SEQUENCE [LARGE SCALE GENOMIC DNA]</scope>
    <source>
        <strain evidence="1 2">DCR 1-4-2</strain>
    </source>
</reference>
<comment type="caution">
    <text evidence="1">The sequence shown here is derived from an EMBL/GenBank/DDBJ whole genome shotgun (WGS) entry which is preliminary data.</text>
</comment>
<dbReference type="Proteomes" id="UP000031672">
    <property type="component" value="Unassembled WGS sequence"/>
</dbReference>
<proteinExistence type="predicted"/>
<dbReference type="EMBL" id="JTKH01000003">
    <property type="protein sequence ID" value="KII82007.1"/>
    <property type="molecule type" value="Genomic_DNA"/>
</dbReference>
<keyword evidence="2" id="KW-1185">Reference proteome</keyword>
<dbReference type="STRING" id="1461322.OJ16_02135"/>
<protein>
    <submittedName>
        <fullName evidence="1">Prepilin peptidase</fullName>
    </submittedName>
</protein>
<evidence type="ECO:0000313" key="2">
    <source>
        <dbReference type="Proteomes" id="UP000031672"/>
    </source>
</evidence>
<dbReference type="Pfam" id="PF07445">
    <property type="entry name" value="PriC"/>
    <property type="match status" value="1"/>
</dbReference>
<organism evidence="1 2">
    <name type="scientific">Vibrio renipiscarius</name>
    <dbReference type="NCBI Taxonomy" id="1461322"/>
    <lineage>
        <taxon>Bacteria</taxon>
        <taxon>Pseudomonadati</taxon>
        <taxon>Pseudomonadota</taxon>
        <taxon>Gammaproteobacteria</taxon>
        <taxon>Vibrionales</taxon>
        <taxon>Vibrionaceae</taxon>
        <taxon>Vibrio</taxon>
    </lineage>
</organism>
<name>A0A0C2K0W7_9VIBR</name>
<dbReference type="InterPro" id="IPR010890">
    <property type="entry name" value="PriC"/>
</dbReference>
<gene>
    <name evidence="1" type="ORF">OJ16_02135</name>
</gene>
<accession>A0A0C2P6G4</accession>
<dbReference type="OrthoDB" id="6402824at2"/>
<dbReference type="AlphaFoldDB" id="A0A0C2K0W7"/>
<dbReference type="InterPro" id="IPR038338">
    <property type="entry name" value="PriC_sf"/>
</dbReference>
<accession>A0A0C2K0W7</accession>
<evidence type="ECO:0000313" key="1">
    <source>
        <dbReference type="EMBL" id="KII82007.1"/>
    </source>
</evidence>
<dbReference type="RefSeq" id="WP_040986883.1">
    <property type="nucleotide sequence ID" value="NZ_JBFRUC010000020.1"/>
</dbReference>
<sequence length="182" mass="21516">MNHLKPLVSTLEHLAVQAAQIDRKRSEHHQPLFDETLFHCKARLLVPCVKETQSTLNTIVREQDSGRLTTLRAEYLTERLFAQLSALQREIATQPIRKNEPKHYSHYQKPINVLYQELAQHQDWERRLMEMARDKLAELECAPPFAQQNAQQALLSTEQRLERCRVSKLKIEKQISYRERHQ</sequence>